<dbReference type="SUPFAM" id="SSF54593">
    <property type="entry name" value="Glyoxalase/Bleomycin resistance protein/Dihydroxybiphenyl dioxygenase"/>
    <property type="match status" value="1"/>
</dbReference>
<organism evidence="2 3">
    <name type="scientific">Hoyosella rhizosphaerae</name>
    <dbReference type="NCBI Taxonomy" id="1755582"/>
    <lineage>
        <taxon>Bacteria</taxon>
        <taxon>Bacillati</taxon>
        <taxon>Actinomycetota</taxon>
        <taxon>Actinomycetes</taxon>
        <taxon>Mycobacteriales</taxon>
        <taxon>Hoyosellaceae</taxon>
        <taxon>Hoyosella</taxon>
    </lineage>
</organism>
<dbReference type="Pfam" id="PF06983">
    <property type="entry name" value="3-dmu-9_3-mt"/>
    <property type="match status" value="1"/>
</dbReference>
<proteinExistence type="predicted"/>
<dbReference type="PANTHER" id="PTHR33990:SF2">
    <property type="entry name" value="PHNB-LIKE DOMAIN-CONTAINING PROTEIN"/>
    <property type="match status" value="1"/>
</dbReference>
<accession>A0A916U3J1</accession>
<dbReference type="Gene3D" id="3.10.180.10">
    <property type="entry name" value="2,3-Dihydroxybiphenyl 1,2-Dioxygenase, domain 1"/>
    <property type="match status" value="1"/>
</dbReference>
<dbReference type="AlphaFoldDB" id="A0A916U3J1"/>
<evidence type="ECO:0000313" key="2">
    <source>
        <dbReference type="EMBL" id="GGC58197.1"/>
    </source>
</evidence>
<dbReference type="InterPro" id="IPR028973">
    <property type="entry name" value="PhnB-like"/>
</dbReference>
<dbReference type="EMBL" id="BMJH01000001">
    <property type="protein sequence ID" value="GGC58197.1"/>
    <property type="molecule type" value="Genomic_DNA"/>
</dbReference>
<evidence type="ECO:0000259" key="1">
    <source>
        <dbReference type="Pfam" id="PF06983"/>
    </source>
</evidence>
<dbReference type="InterPro" id="IPR029068">
    <property type="entry name" value="Glyas_Bleomycin-R_OHBP_Dase"/>
</dbReference>
<gene>
    <name evidence="2" type="ORF">GCM10011410_08360</name>
</gene>
<dbReference type="Proteomes" id="UP000641514">
    <property type="component" value="Unassembled WGS sequence"/>
</dbReference>
<sequence>MPSISSPRIIPNLWFNTNGADAVDFYVSVFPHSRVTNTTYYTDAGPGPAGSVLTVDFELGDLKLTAINGGADFPFTEAISFLVLCANQEEVDYYWDMLTDGGSEVQCGWLKDKFGLSWQIVPEGMEKLLAGDDAEAATRAFNAMFGMKKIDLAALQAAYNRE</sequence>
<dbReference type="PIRSF" id="PIRSF021700">
    <property type="entry name" value="3_dmu_93_MTrfase"/>
    <property type="match status" value="1"/>
</dbReference>
<reference evidence="2" key="1">
    <citation type="journal article" date="2014" name="Int. J. Syst. Evol. Microbiol.">
        <title>Complete genome sequence of Corynebacterium casei LMG S-19264T (=DSM 44701T), isolated from a smear-ripened cheese.</title>
        <authorList>
            <consortium name="US DOE Joint Genome Institute (JGI-PGF)"/>
            <person name="Walter F."/>
            <person name="Albersmeier A."/>
            <person name="Kalinowski J."/>
            <person name="Ruckert C."/>
        </authorList>
    </citation>
    <scope>NUCLEOTIDE SEQUENCE</scope>
    <source>
        <strain evidence="2">CGMCC 1.15478</strain>
    </source>
</reference>
<dbReference type="PANTHER" id="PTHR33990">
    <property type="entry name" value="PROTEIN YJDN-RELATED"/>
    <property type="match status" value="1"/>
</dbReference>
<protein>
    <submittedName>
        <fullName evidence="2">3-demethylubiquinone-9 3-methyltransferase</fullName>
    </submittedName>
</protein>
<dbReference type="RefSeq" id="WP_188670933.1">
    <property type="nucleotide sequence ID" value="NZ_BMJH01000001.1"/>
</dbReference>
<reference evidence="2" key="2">
    <citation type="submission" date="2020-09" db="EMBL/GenBank/DDBJ databases">
        <authorList>
            <person name="Sun Q."/>
            <person name="Zhou Y."/>
        </authorList>
    </citation>
    <scope>NUCLEOTIDE SEQUENCE</scope>
    <source>
        <strain evidence="2">CGMCC 1.15478</strain>
    </source>
</reference>
<keyword evidence="3" id="KW-1185">Reference proteome</keyword>
<comment type="caution">
    <text evidence="2">The sequence shown here is derived from an EMBL/GenBank/DDBJ whole genome shotgun (WGS) entry which is preliminary data.</text>
</comment>
<dbReference type="InterPro" id="IPR009725">
    <property type="entry name" value="3_dmu_93_MTrfase"/>
</dbReference>
<dbReference type="CDD" id="cd06588">
    <property type="entry name" value="PhnB_like"/>
    <property type="match status" value="1"/>
</dbReference>
<feature type="domain" description="PhnB-like" evidence="1">
    <location>
        <begin position="8"/>
        <end position="121"/>
    </location>
</feature>
<name>A0A916U3J1_9ACTN</name>
<evidence type="ECO:0000313" key="3">
    <source>
        <dbReference type="Proteomes" id="UP000641514"/>
    </source>
</evidence>